<dbReference type="Gene3D" id="1.20.1510.10">
    <property type="entry name" value="Cation efflux protein transmembrane domain"/>
    <property type="match status" value="1"/>
</dbReference>
<name>A0A0H5DM68_NEIMI</name>
<evidence type="ECO:0000256" key="3">
    <source>
        <dbReference type="ARBA" id="ARBA00022906"/>
    </source>
</evidence>
<dbReference type="PANTHER" id="PTHR11562:SF17">
    <property type="entry name" value="RE54080P-RELATED"/>
    <property type="match status" value="1"/>
</dbReference>
<keyword evidence="3" id="KW-0406">Ion transport</keyword>
<evidence type="ECO:0000256" key="5">
    <source>
        <dbReference type="ARBA" id="ARBA00023136"/>
    </source>
</evidence>
<dbReference type="SUPFAM" id="SSF55008">
    <property type="entry name" value="HMA, heavy metal-associated domain"/>
    <property type="match status" value="1"/>
</dbReference>
<dbReference type="InterPro" id="IPR027469">
    <property type="entry name" value="Cation_efflux_TMD_sf"/>
</dbReference>
<dbReference type="Pfam" id="PF01545">
    <property type="entry name" value="Cation_efflux"/>
    <property type="match status" value="1"/>
</dbReference>
<dbReference type="PANTHER" id="PTHR11562">
    <property type="entry name" value="CATION EFFLUX PROTEIN/ ZINC TRANSPORTER"/>
    <property type="match status" value="1"/>
</dbReference>
<feature type="transmembrane region" description="Helical" evidence="6">
    <location>
        <begin position="221"/>
        <end position="238"/>
    </location>
</feature>
<evidence type="ECO:0000313" key="9">
    <source>
        <dbReference type="Proteomes" id="UP000182715"/>
    </source>
</evidence>
<evidence type="ECO:0000259" key="7">
    <source>
        <dbReference type="Pfam" id="PF01545"/>
    </source>
</evidence>
<keyword evidence="5 6" id="KW-0472">Membrane</keyword>
<keyword evidence="2 6" id="KW-0812">Transmembrane</keyword>
<proteinExistence type="predicted"/>
<feature type="domain" description="Cation efflux protein transmembrane" evidence="7">
    <location>
        <begin position="94"/>
        <end position="263"/>
    </location>
</feature>
<keyword evidence="3" id="KW-0813">Transport</keyword>
<dbReference type="InterPro" id="IPR050681">
    <property type="entry name" value="CDF/SLC30A"/>
</dbReference>
<accession>A0A0H5DM68</accession>
<dbReference type="GO" id="GO:0005886">
    <property type="term" value="C:plasma membrane"/>
    <property type="evidence" value="ECO:0007669"/>
    <property type="project" value="TreeGrafter"/>
</dbReference>
<keyword evidence="3" id="KW-0864">Zinc transport</keyword>
<feature type="transmembrane region" description="Helical" evidence="6">
    <location>
        <begin position="179"/>
        <end position="200"/>
    </location>
</feature>
<dbReference type="InterPro" id="IPR036163">
    <property type="entry name" value="HMA_dom_sf"/>
</dbReference>
<dbReference type="GO" id="GO:0005385">
    <property type="term" value="F:zinc ion transmembrane transporter activity"/>
    <property type="evidence" value="ECO:0007669"/>
    <property type="project" value="TreeGrafter"/>
</dbReference>
<organism evidence="8 9">
    <name type="scientific">Neisseria meningitidis serogroup B</name>
    <dbReference type="NCBI Taxonomy" id="491"/>
    <lineage>
        <taxon>Bacteria</taxon>
        <taxon>Pseudomonadati</taxon>
        <taxon>Pseudomonadota</taxon>
        <taxon>Betaproteobacteria</taxon>
        <taxon>Neisseriales</taxon>
        <taxon>Neisseriaceae</taxon>
        <taxon>Neisseria</taxon>
    </lineage>
</organism>
<evidence type="ECO:0000256" key="1">
    <source>
        <dbReference type="ARBA" id="ARBA00004141"/>
    </source>
</evidence>
<keyword evidence="3" id="KW-0862">Zinc</keyword>
<feature type="transmembrane region" description="Helical" evidence="6">
    <location>
        <begin position="147"/>
        <end position="167"/>
    </location>
</feature>
<sequence length="266" mass="30033">MKKTIFNITKMDCPSEEQLIRMRLKDVSDIYELQFDIAGRCLTVYHDNQDTTILQVLEPLNFDSHIISTEVIVDKIVFNKPDEHLEKRLLYQVLMINFVFFIIECSVGIFANSMGLIADSLDMLADSFVYILALSAIGMTLAYKKRVAFLAGITQIILALFGVIEVIRRFIGAEQLPNYQLMIGTAFLALIANWLCLYLLSKNQNKEIHIKASMIFTYNDIIINIGVIAAGALTLLTHSSYPDLIIGMIVFVIVLFGARNILKLAK</sequence>
<dbReference type="InterPro" id="IPR058533">
    <property type="entry name" value="Cation_efflux_TM"/>
</dbReference>
<feature type="transmembrane region" description="Helical" evidence="6">
    <location>
        <begin position="89"/>
        <end position="111"/>
    </location>
</feature>
<keyword evidence="4 6" id="KW-1133">Transmembrane helix</keyword>
<evidence type="ECO:0000313" key="8">
    <source>
        <dbReference type="EMBL" id="CRL92376.1"/>
    </source>
</evidence>
<evidence type="ECO:0000256" key="6">
    <source>
        <dbReference type="SAM" id="Phobius"/>
    </source>
</evidence>
<evidence type="ECO:0000256" key="2">
    <source>
        <dbReference type="ARBA" id="ARBA00022692"/>
    </source>
</evidence>
<dbReference type="Proteomes" id="UP000182715">
    <property type="component" value="Unassembled WGS sequence"/>
</dbReference>
<dbReference type="AlphaFoldDB" id="A0A0H5DM68"/>
<protein>
    <submittedName>
        <fullName evidence="8">Cobalt-zinc-cadmium resistance protein CzcD</fullName>
    </submittedName>
</protein>
<evidence type="ECO:0000256" key="4">
    <source>
        <dbReference type="ARBA" id="ARBA00022989"/>
    </source>
</evidence>
<dbReference type="GO" id="GO:0046872">
    <property type="term" value="F:metal ion binding"/>
    <property type="evidence" value="ECO:0007669"/>
    <property type="project" value="InterPro"/>
</dbReference>
<comment type="subcellular location">
    <subcellularLocation>
        <location evidence="1">Membrane</location>
        <topology evidence="1">Multi-pass membrane protein</topology>
    </subcellularLocation>
</comment>
<dbReference type="EMBL" id="CVTF01000062">
    <property type="protein sequence ID" value="CRL92376.1"/>
    <property type="molecule type" value="Genomic_DNA"/>
</dbReference>
<feature type="transmembrane region" description="Helical" evidence="6">
    <location>
        <begin position="123"/>
        <end position="142"/>
    </location>
</feature>
<feature type="transmembrane region" description="Helical" evidence="6">
    <location>
        <begin position="244"/>
        <end position="262"/>
    </location>
</feature>
<dbReference type="SUPFAM" id="SSF161111">
    <property type="entry name" value="Cation efflux protein transmembrane domain-like"/>
    <property type="match status" value="1"/>
</dbReference>
<reference evidence="8 9" key="1">
    <citation type="submission" date="2014-11" db="EMBL/GenBank/DDBJ databases">
        <authorList>
            <person name="Diene M.Seydina."/>
        </authorList>
    </citation>
    <scope>NUCLEOTIDE SEQUENCE [LARGE SCALE GENOMIC DNA]</scope>
    <source>
        <strain evidence="8 9">Neisseria meningitidis CHUV</strain>
    </source>
</reference>